<dbReference type="InterPro" id="IPR035892">
    <property type="entry name" value="C2_domain_sf"/>
</dbReference>
<evidence type="ECO:0000259" key="8">
    <source>
        <dbReference type="PROSITE" id="PS50004"/>
    </source>
</evidence>
<dbReference type="Gene3D" id="2.60.40.150">
    <property type="entry name" value="C2 domain"/>
    <property type="match status" value="1"/>
</dbReference>
<keyword evidence="2 6" id="KW-0645">Protease</keyword>
<dbReference type="OrthoDB" id="424753at2759"/>
<dbReference type="SUPFAM" id="SSF49758">
    <property type="entry name" value="Calpain large subunit, middle domain (domain III)"/>
    <property type="match status" value="1"/>
</dbReference>
<organism evidence="10 11">
    <name type="scientific">Jimgerdemannia flammicorona</name>
    <dbReference type="NCBI Taxonomy" id="994334"/>
    <lineage>
        <taxon>Eukaryota</taxon>
        <taxon>Fungi</taxon>
        <taxon>Fungi incertae sedis</taxon>
        <taxon>Mucoromycota</taxon>
        <taxon>Mucoromycotina</taxon>
        <taxon>Endogonomycetes</taxon>
        <taxon>Endogonales</taxon>
        <taxon>Endogonaceae</taxon>
        <taxon>Jimgerdemannia</taxon>
    </lineage>
</organism>
<evidence type="ECO:0000313" key="10">
    <source>
        <dbReference type="EMBL" id="RUP44529.1"/>
    </source>
</evidence>
<dbReference type="SMART" id="SM00720">
    <property type="entry name" value="calpain_III"/>
    <property type="match status" value="1"/>
</dbReference>
<keyword evidence="3 6" id="KW-0378">Hydrolase</keyword>
<dbReference type="Proteomes" id="UP000268093">
    <property type="component" value="Unassembled WGS sequence"/>
</dbReference>
<name>A0A433D114_9FUNG</name>
<comment type="caution">
    <text evidence="10">The sequence shown here is derived from an EMBL/GenBank/DDBJ whole genome shotgun (WGS) entry which is preliminary data.</text>
</comment>
<feature type="region of interest" description="Disordered" evidence="7">
    <location>
        <begin position="736"/>
        <end position="800"/>
    </location>
</feature>
<dbReference type="InterPro" id="IPR022683">
    <property type="entry name" value="Calpain_III"/>
</dbReference>
<dbReference type="InterPro" id="IPR036213">
    <property type="entry name" value="Calpain_III_sf"/>
</dbReference>
<evidence type="ECO:0000259" key="9">
    <source>
        <dbReference type="PROSITE" id="PS50203"/>
    </source>
</evidence>
<dbReference type="FunFam" id="3.90.70.10:FF:000114">
    <property type="entry name" value="Calpain a"/>
    <property type="match status" value="1"/>
</dbReference>
<dbReference type="Pfam" id="PF00168">
    <property type="entry name" value="C2"/>
    <property type="match status" value="1"/>
</dbReference>
<evidence type="ECO:0000256" key="4">
    <source>
        <dbReference type="ARBA" id="ARBA00022807"/>
    </source>
</evidence>
<feature type="compositionally biased region" description="Basic and acidic residues" evidence="7">
    <location>
        <begin position="1012"/>
        <end position="1032"/>
    </location>
</feature>
<dbReference type="InterPro" id="IPR001300">
    <property type="entry name" value="Peptidase_C2_calpain_cat"/>
</dbReference>
<feature type="compositionally biased region" description="Basic and acidic residues" evidence="7">
    <location>
        <begin position="989"/>
        <end position="1002"/>
    </location>
</feature>
<dbReference type="PANTHER" id="PTHR10183">
    <property type="entry name" value="CALPAIN"/>
    <property type="match status" value="1"/>
</dbReference>
<dbReference type="Gene3D" id="3.90.70.10">
    <property type="entry name" value="Cysteine proteinases"/>
    <property type="match status" value="1"/>
</dbReference>
<keyword evidence="4 6" id="KW-0788">Thiol protease</keyword>
<accession>A0A433D114</accession>
<evidence type="ECO:0000256" key="5">
    <source>
        <dbReference type="PIRSR" id="PIRSR622684-1"/>
    </source>
</evidence>
<dbReference type="CDD" id="cd00044">
    <property type="entry name" value="CysPc"/>
    <property type="match status" value="1"/>
</dbReference>
<dbReference type="PROSITE" id="PS50203">
    <property type="entry name" value="CALPAIN_CAT"/>
    <property type="match status" value="1"/>
</dbReference>
<dbReference type="PRINTS" id="PR00704">
    <property type="entry name" value="CALPAIN"/>
</dbReference>
<dbReference type="InterPro" id="IPR038765">
    <property type="entry name" value="Papain-like_cys_pep_sf"/>
</dbReference>
<feature type="active site" evidence="5 6">
    <location>
        <position position="302"/>
    </location>
</feature>
<feature type="active site" evidence="5 6">
    <location>
        <position position="270"/>
    </location>
</feature>
<dbReference type="AlphaFoldDB" id="A0A433D114"/>
<dbReference type="CDD" id="cd00030">
    <property type="entry name" value="C2"/>
    <property type="match status" value="1"/>
</dbReference>
<dbReference type="PANTHER" id="PTHR10183:SF379">
    <property type="entry name" value="CALPAIN-5"/>
    <property type="match status" value="1"/>
</dbReference>
<protein>
    <submittedName>
        <fullName evidence="10">Uncharacterized protein</fullName>
    </submittedName>
</protein>
<feature type="domain" description="C2" evidence="8">
    <location>
        <begin position="563"/>
        <end position="690"/>
    </location>
</feature>
<dbReference type="SUPFAM" id="SSF54001">
    <property type="entry name" value="Cysteine proteinases"/>
    <property type="match status" value="1"/>
</dbReference>
<keyword evidence="11" id="KW-1185">Reference proteome</keyword>
<dbReference type="InterPro" id="IPR000008">
    <property type="entry name" value="C2_dom"/>
</dbReference>
<dbReference type="SMART" id="SM00230">
    <property type="entry name" value="CysPc"/>
    <property type="match status" value="1"/>
</dbReference>
<evidence type="ECO:0000256" key="3">
    <source>
        <dbReference type="ARBA" id="ARBA00022801"/>
    </source>
</evidence>
<comment type="similarity">
    <text evidence="1">Belongs to the peptidase C2 family.</text>
</comment>
<evidence type="ECO:0000313" key="11">
    <source>
        <dbReference type="Proteomes" id="UP000268093"/>
    </source>
</evidence>
<dbReference type="PROSITE" id="PS00139">
    <property type="entry name" value="THIOL_PROTEASE_CYS"/>
    <property type="match status" value="1"/>
</dbReference>
<reference evidence="10 11" key="1">
    <citation type="journal article" date="2018" name="New Phytol.">
        <title>Phylogenomics of Endogonaceae and evolution of mycorrhizas within Mucoromycota.</title>
        <authorList>
            <person name="Chang Y."/>
            <person name="Desiro A."/>
            <person name="Na H."/>
            <person name="Sandor L."/>
            <person name="Lipzen A."/>
            <person name="Clum A."/>
            <person name="Barry K."/>
            <person name="Grigoriev I.V."/>
            <person name="Martin F.M."/>
            <person name="Stajich J.E."/>
            <person name="Smith M.E."/>
            <person name="Bonito G."/>
            <person name="Spatafora J.W."/>
        </authorList>
    </citation>
    <scope>NUCLEOTIDE SEQUENCE [LARGE SCALE GENOMIC DNA]</scope>
    <source>
        <strain evidence="10 11">GMNB39</strain>
    </source>
</reference>
<dbReference type="Pfam" id="PF00648">
    <property type="entry name" value="Peptidase_C2"/>
    <property type="match status" value="1"/>
</dbReference>
<dbReference type="PROSITE" id="PS50004">
    <property type="entry name" value="C2"/>
    <property type="match status" value="1"/>
</dbReference>
<dbReference type="EMBL" id="RBNI01008771">
    <property type="protein sequence ID" value="RUP44529.1"/>
    <property type="molecule type" value="Genomic_DNA"/>
</dbReference>
<evidence type="ECO:0000256" key="7">
    <source>
        <dbReference type="SAM" id="MobiDB-lite"/>
    </source>
</evidence>
<evidence type="ECO:0000256" key="1">
    <source>
        <dbReference type="ARBA" id="ARBA00007623"/>
    </source>
</evidence>
<dbReference type="GO" id="GO:0004198">
    <property type="term" value="F:calcium-dependent cysteine-type endopeptidase activity"/>
    <property type="evidence" value="ECO:0007669"/>
    <property type="project" value="InterPro"/>
</dbReference>
<feature type="active site" evidence="5 6">
    <location>
        <position position="85"/>
    </location>
</feature>
<feature type="domain" description="Calpain catalytic" evidence="9">
    <location>
        <begin position="28"/>
        <end position="361"/>
    </location>
</feature>
<dbReference type="Pfam" id="PF01067">
    <property type="entry name" value="Calpain_III"/>
    <property type="match status" value="1"/>
</dbReference>
<evidence type="ECO:0000256" key="2">
    <source>
        <dbReference type="ARBA" id="ARBA00022670"/>
    </source>
</evidence>
<proteinExistence type="inferred from homology"/>
<sequence>MDDHDEILVLHGQDYRRIYNNCKNRKIQFVDDAFPPDQTSLWKTQPLPFSVEWRRVEELTKTPHLFCHNGASLDNNVIQGAVGNCWLVSALGVLQTHPKLLDRVIPKWPQQEWTYRMSLARCDYHPGIFRFRFYRFGHWIEVVIDSFLPVFAQPPENGATPLVYAHSQNQNEFWCALLEKAYAKLCGGYESLESGSASDALVDLTGTVPEQINLHELKTRRELNLDNPGSFFATMRAGLLKEALMSCSISGEDIGALPDQRLENGLIVGHAYGITDLRRIRAAWWRRIFKKYTDTLLIRLHNPWGEGEWNGPWADDSKEWAIVPKSRKKELGVKFADDGDFWMSFSDFCDNFTSLIVCRELPTNNHRLRLFQRHRWRSAVFLARWSLAEKTAGGCVNFPQSFPYNHQYAFTLSEPAVCVISLMQQDSRRDRHLGAENATVGFVVLRVERNRKYRFRKSMYEVIGKVTYMNSREVSGRFNFPPGRYVCVPTTFEAEEEGDFFLRMFFSCRQSVHVEELRKDGPTPPWWWRIPRSIFLQDAERQTLYFYHGFVKVTIVSAELNVPRGKTVVTVPVSTSMSTSFSPDKVGIGASPTQTTVPVFVKDFDCYALLIFMDLQTKRWVRHFETPVCSDTLNPMFNTDFLHYVRNPQRIGVVVQLWERRPLGQDRFMGEIRIALDKYADERKREKTWEVQRSLTKLRAYPTPNPNPPNTEIPTTTWKGWETLNYSTRTVDTAATLPFSNRNPSHDSSESHQSSMTRSAPPMRRRMPMLDQSIRAGPGAVDVGDSRRSLTRSVPPMPQRPVLVVDNSAEQLVTRMDVNVTRPDSRRGTAPWQRPFALADNSVQIDGVVGLVSRVNAGEGFTRSHFTRTRDNLSPSVGLRPPTVTGPFAAPGLSTALDLSADSIVQVTSPDPQAESAVEVITRSSNVPHPARLQMPREALTIETAVAPVTRSRYGGERRIQPESMRSRASRASSRVSAGLDNSQGSPMDRLDSRISSHERRGSNSTRRSQTQRREIGAGEMKVRITYVRDRGQGLMDE</sequence>
<dbReference type="SUPFAM" id="SSF49562">
    <property type="entry name" value="C2 domain (Calcium/lipid-binding domain, CaLB)"/>
    <property type="match status" value="1"/>
</dbReference>
<dbReference type="SMART" id="SM00239">
    <property type="entry name" value="C2"/>
    <property type="match status" value="1"/>
</dbReference>
<dbReference type="Gene3D" id="2.60.120.380">
    <property type="match status" value="1"/>
</dbReference>
<dbReference type="InterPro" id="IPR022684">
    <property type="entry name" value="Calpain_cysteine_protease"/>
</dbReference>
<feature type="region of interest" description="Disordered" evidence="7">
    <location>
        <begin position="953"/>
        <end position="1038"/>
    </location>
</feature>
<gene>
    <name evidence="10" type="ORF">BC936DRAFT_149339</name>
</gene>
<dbReference type="GO" id="GO:0006508">
    <property type="term" value="P:proteolysis"/>
    <property type="evidence" value="ECO:0007669"/>
    <property type="project" value="UniProtKB-KW"/>
</dbReference>
<evidence type="ECO:0000256" key="6">
    <source>
        <dbReference type="PROSITE-ProRule" id="PRU00239"/>
    </source>
</evidence>
<dbReference type="InterPro" id="IPR022682">
    <property type="entry name" value="Calpain_domain_III"/>
</dbReference>
<dbReference type="InterPro" id="IPR000169">
    <property type="entry name" value="Pept_cys_AS"/>
</dbReference>
<dbReference type="GO" id="GO:0005737">
    <property type="term" value="C:cytoplasm"/>
    <property type="evidence" value="ECO:0007669"/>
    <property type="project" value="TreeGrafter"/>
</dbReference>